<keyword evidence="1" id="KW-1133">Transmembrane helix</keyword>
<dbReference type="Pfam" id="PF09656">
    <property type="entry name" value="PGPGW"/>
    <property type="match status" value="1"/>
</dbReference>
<evidence type="ECO:0000313" key="2">
    <source>
        <dbReference type="EMBL" id="MDT0349420.1"/>
    </source>
</evidence>
<proteinExistence type="predicted"/>
<evidence type="ECO:0000256" key="1">
    <source>
        <dbReference type="SAM" id="Phobius"/>
    </source>
</evidence>
<keyword evidence="3" id="KW-1185">Reference proteome</keyword>
<dbReference type="InterPro" id="IPR019099">
    <property type="entry name" value="Uncharacterised_PGPGW_TM"/>
</dbReference>
<keyword evidence="1" id="KW-0472">Membrane</keyword>
<accession>A0ABU2N6N6</accession>
<keyword evidence="1" id="KW-0812">Transmembrane</keyword>
<dbReference type="RefSeq" id="WP_311555452.1">
    <property type="nucleotide sequence ID" value="NZ_JAVREJ010000004.1"/>
</dbReference>
<feature type="transmembrane region" description="Helical" evidence="1">
    <location>
        <begin position="12"/>
        <end position="35"/>
    </location>
</feature>
<name>A0ABU2N6N6_9PSEU</name>
<reference evidence="3" key="1">
    <citation type="submission" date="2023-07" db="EMBL/GenBank/DDBJ databases">
        <title>30 novel species of actinomycetes from the DSMZ collection.</title>
        <authorList>
            <person name="Nouioui I."/>
        </authorList>
    </citation>
    <scope>NUCLEOTIDE SEQUENCE [LARGE SCALE GENOMIC DNA]</scope>
    <source>
        <strain evidence="3">DSM 45834</strain>
    </source>
</reference>
<feature type="transmembrane region" description="Helical" evidence="1">
    <location>
        <begin position="108"/>
        <end position="129"/>
    </location>
</feature>
<feature type="transmembrane region" description="Helical" evidence="1">
    <location>
        <begin position="41"/>
        <end position="61"/>
    </location>
</feature>
<organism evidence="2 3">
    <name type="scientific">Pseudonocardia charpentierae</name>
    <dbReference type="NCBI Taxonomy" id="3075545"/>
    <lineage>
        <taxon>Bacteria</taxon>
        <taxon>Bacillati</taxon>
        <taxon>Actinomycetota</taxon>
        <taxon>Actinomycetes</taxon>
        <taxon>Pseudonocardiales</taxon>
        <taxon>Pseudonocardiaceae</taxon>
        <taxon>Pseudonocardia</taxon>
    </lineage>
</organism>
<dbReference type="Proteomes" id="UP001183202">
    <property type="component" value="Unassembled WGS sequence"/>
</dbReference>
<comment type="caution">
    <text evidence="2">The sequence shown here is derived from an EMBL/GenBank/DDBJ whole genome shotgun (WGS) entry which is preliminary data.</text>
</comment>
<gene>
    <name evidence="2" type="ORF">RM445_07745</name>
</gene>
<evidence type="ECO:0000313" key="3">
    <source>
        <dbReference type="Proteomes" id="UP001183202"/>
    </source>
</evidence>
<protein>
    <submittedName>
        <fullName evidence="2">PGPGW domain-containing protein</fullName>
    </submittedName>
</protein>
<dbReference type="EMBL" id="JAVREJ010000004">
    <property type="protein sequence ID" value="MDT0349420.1"/>
    <property type="molecule type" value="Genomic_DNA"/>
</dbReference>
<feature type="transmembrane region" description="Helical" evidence="1">
    <location>
        <begin position="82"/>
        <end position="102"/>
    </location>
</feature>
<sequence length="152" mass="15701">MDTRRHTSRPGLAKRVACGVGGGLLLVLGVVLLVLPGPGLLLVLAGLLVLANGFPAAQKFVDPVERRAMKAAEESVASPLRMVFSIGTGVVLIAAGVVWWVVPGLPLGGWPTGCSLILSGLILLGLLVVSYRRVRSQREAGSEPTTSTPSSA</sequence>